<dbReference type="RefSeq" id="WP_198732799.1">
    <property type="nucleotide sequence ID" value="NZ_JAEINH010000003.1"/>
</dbReference>
<reference evidence="1" key="1">
    <citation type="submission" date="2020-12" db="EMBL/GenBank/DDBJ databases">
        <title>Sanguibacter suaedae sp. nov., isolated from Suaeda aralocaspica.</title>
        <authorList>
            <person name="Ma Q."/>
        </authorList>
    </citation>
    <scope>NUCLEOTIDE SEQUENCE</scope>
    <source>
        <strain evidence="1">YZGR15</strain>
    </source>
</reference>
<accession>A0A934I8N5</accession>
<dbReference type="InterPro" id="IPR008930">
    <property type="entry name" value="Terpenoid_cyclase/PrenylTrfase"/>
</dbReference>
<organism evidence="1 2">
    <name type="scientific">Sanguibacter suaedae</name>
    <dbReference type="NCBI Taxonomy" id="2795737"/>
    <lineage>
        <taxon>Bacteria</taxon>
        <taxon>Bacillati</taxon>
        <taxon>Actinomycetota</taxon>
        <taxon>Actinomycetes</taxon>
        <taxon>Micrococcales</taxon>
        <taxon>Sanguibacteraceae</taxon>
        <taxon>Sanguibacter</taxon>
    </lineage>
</organism>
<comment type="caution">
    <text evidence="1">The sequence shown here is derived from an EMBL/GenBank/DDBJ whole genome shotgun (WGS) entry which is preliminary data.</text>
</comment>
<dbReference type="SUPFAM" id="SSF48239">
    <property type="entry name" value="Terpenoid cyclases/Protein prenyltransferases"/>
    <property type="match status" value="2"/>
</dbReference>
<dbReference type="Proteomes" id="UP000602087">
    <property type="component" value="Unassembled WGS sequence"/>
</dbReference>
<dbReference type="AlphaFoldDB" id="A0A934I8N5"/>
<sequence>MLTHRSTSCPSVPGRRAVLVTASLVALVLSGCSSDPEGTDAPSASVSADAGTTADHAQASATWLADLSDGQVVETEFDGATYPDQGLTADIVLALTAAGDTAGAAELATALAAPDVVLGYVGDGQDALYAGSLAKLVTVLDTAGLDPRNVDGRDLVAELEGLEAPTGRFSDRGADDYSHTVSQAWALLASSTVGEGTPSGTAYLVAQQCTDGGYPAQLADEPDGDCEGDVDATAFSVSALVAAGEDPEAETVSRALGWLDSVRLQEDSGAAWAASGEETPNTNSTAVVVSALEDAGQDGSAGRDWLVGQVGEDGTFAVAGEPDARATAQATIALAGTGLAQVLGAGA</sequence>
<proteinExistence type="predicted"/>
<evidence type="ECO:0000313" key="1">
    <source>
        <dbReference type="EMBL" id="MBI9114230.1"/>
    </source>
</evidence>
<name>A0A934I8N5_9MICO</name>
<dbReference type="EMBL" id="JAEINH010000003">
    <property type="protein sequence ID" value="MBI9114230.1"/>
    <property type="molecule type" value="Genomic_DNA"/>
</dbReference>
<dbReference type="Gene3D" id="1.50.10.20">
    <property type="match status" value="1"/>
</dbReference>
<evidence type="ECO:0000313" key="2">
    <source>
        <dbReference type="Proteomes" id="UP000602087"/>
    </source>
</evidence>
<keyword evidence="2" id="KW-1185">Reference proteome</keyword>
<protein>
    <submittedName>
        <fullName evidence="1">Terpene cyclase/mutase family protein</fullName>
    </submittedName>
</protein>
<gene>
    <name evidence="1" type="ORF">JAV76_04275</name>
</gene>
<dbReference type="PROSITE" id="PS51257">
    <property type="entry name" value="PROKAR_LIPOPROTEIN"/>
    <property type="match status" value="1"/>
</dbReference>
<dbReference type="CDD" id="cd00688">
    <property type="entry name" value="ISOPREN_C2_like"/>
    <property type="match status" value="1"/>
</dbReference>